<sequence length="240" mass="27992">MQDQDYQIFEAYLAGDLPADKVRVHEEKIEQDQDYKESFELYKSLNQHLENKEKNEKELEQFKNTVSDISDNYFATRKKTKFAWVKMAVAASIIIAIGLYFLIGEISKPQYQEIAQIPTIHLTERSADGEIYVQAEEAFNQEQYTEAIKLFGQILQEDNQNQSISLYQAIAFMEIDSANRAKELYDKIIEKENAYSEEALWYAALNELKEENYTACKEYLTKINPSASRYEDAQNLLEKL</sequence>
<evidence type="ECO:0000313" key="4">
    <source>
        <dbReference type="Proteomes" id="UP001230496"/>
    </source>
</evidence>
<evidence type="ECO:0000256" key="1">
    <source>
        <dbReference type="SAM" id="Coils"/>
    </source>
</evidence>
<dbReference type="AlphaFoldDB" id="A0AA51N8N2"/>
<accession>A0AA51N8N2</accession>
<dbReference type="RefSeq" id="WP_308347107.1">
    <property type="nucleotide sequence ID" value="NZ_CP129971.1"/>
</dbReference>
<reference evidence="3 4" key="1">
    <citation type="submission" date="2023-08" db="EMBL/GenBank/DDBJ databases">
        <title>Comparative genomics and taxonomic characterization of three novel marine species of genus Marivirga.</title>
        <authorList>
            <person name="Muhammad N."/>
            <person name="Kim S.-G."/>
        </authorList>
    </citation>
    <scope>NUCLEOTIDE SEQUENCE [LARGE SCALE GENOMIC DNA]</scope>
    <source>
        <strain evidence="3 4">BDSF4-3</strain>
    </source>
</reference>
<dbReference type="Pfam" id="PF14559">
    <property type="entry name" value="TPR_19"/>
    <property type="match status" value="1"/>
</dbReference>
<dbReference type="KEGG" id="msaa:QYS49_35745"/>
<protein>
    <submittedName>
        <fullName evidence="3">Tetratricopeptide repeat protein</fullName>
    </submittedName>
</protein>
<dbReference type="EMBL" id="CP129971">
    <property type="protein sequence ID" value="WMN10714.1"/>
    <property type="molecule type" value="Genomic_DNA"/>
</dbReference>
<feature type="transmembrane region" description="Helical" evidence="2">
    <location>
        <begin position="83"/>
        <end position="103"/>
    </location>
</feature>
<keyword evidence="2" id="KW-1133">Transmembrane helix</keyword>
<dbReference type="SUPFAM" id="SSF48452">
    <property type="entry name" value="TPR-like"/>
    <property type="match status" value="1"/>
</dbReference>
<feature type="coiled-coil region" evidence="1">
    <location>
        <begin position="42"/>
        <end position="72"/>
    </location>
</feature>
<name>A0AA51N8N2_9BACT</name>
<gene>
    <name evidence="3" type="ORF">QYS49_35745</name>
</gene>
<keyword evidence="2" id="KW-0812">Transmembrane</keyword>
<dbReference type="InterPro" id="IPR011990">
    <property type="entry name" value="TPR-like_helical_dom_sf"/>
</dbReference>
<evidence type="ECO:0000313" key="3">
    <source>
        <dbReference type="EMBL" id="WMN10714.1"/>
    </source>
</evidence>
<organism evidence="3 4">
    <name type="scientific">Marivirga salinarum</name>
    <dbReference type="NCBI Taxonomy" id="3059078"/>
    <lineage>
        <taxon>Bacteria</taxon>
        <taxon>Pseudomonadati</taxon>
        <taxon>Bacteroidota</taxon>
        <taxon>Cytophagia</taxon>
        <taxon>Cytophagales</taxon>
        <taxon>Marivirgaceae</taxon>
        <taxon>Marivirga</taxon>
    </lineage>
</organism>
<keyword evidence="1" id="KW-0175">Coiled coil</keyword>
<evidence type="ECO:0000256" key="2">
    <source>
        <dbReference type="SAM" id="Phobius"/>
    </source>
</evidence>
<keyword evidence="4" id="KW-1185">Reference proteome</keyword>
<proteinExistence type="predicted"/>
<dbReference type="Proteomes" id="UP001230496">
    <property type="component" value="Chromosome"/>
</dbReference>
<keyword evidence="2" id="KW-0472">Membrane</keyword>
<dbReference type="Gene3D" id="1.25.40.10">
    <property type="entry name" value="Tetratricopeptide repeat domain"/>
    <property type="match status" value="1"/>
</dbReference>